<feature type="coiled-coil region" evidence="6">
    <location>
        <begin position="118"/>
        <end position="145"/>
    </location>
</feature>
<dbReference type="SUPFAM" id="SSF52540">
    <property type="entry name" value="P-loop containing nucleoside triphosphate hydrolases"/>
    <property type="match status" value="1"/>
</dbReference>
<feature type="domain" description="Disease resistance N-terminal" evidence="8">
    <location>
        <begin position="12"/>
        <end position="93"/>
    </location>
</feature>
<name>A0A3L6Q418_PANMI</name>
<dbReference type="EMBL" id="PQIB02000014">
    <property type="protein sequence ID" value="RLM69629.1"/>
    <property type="molecule type" value="Genomic_DNA"/>
</dbReference>
<dbReference type="PANTHER" id="PTHR19338">
    <property type="entry name" value="TRANSLOCASE OF INNER MITOCHONDRIAL MEMBRANE 13 HOMOLOG"/>
    <property type="match status" value="1"/>
</dbReference>
<sequence>MAGALVSASAGVMESLLCKLSSMLESQYSRNKRVEKDVFLRYELSNMNAVMQKYATSEEPDLQVKAWMKEVQELAYDIEDVIDSFMAQIDENPGQATGKGIKGFVITSIRKLRELVSSSTIAEEIEELKNQIIEMSDRRKRYKLDNSISKDTNVAIDPRLRALYVDVRRLVGIDGPRNKIIKFLIEDDVDGGFGELKLVSIVGFGGLGKTTLANQVYEKIKGQFDCTCFVVVSQRPHMKKILVDLLAGLEGAQSMWGDEHQLINRIREFLRNKRCVANKMT</sequence>
<gene>
    <name evidence="9" type="ORF">C2845_PM17G06910</name>
</gene>
<dbReference type="PANTHER" id="PTHR19338:SF65">
    <property type="entry name" value="OS06G0163900 PROTEIN"/>
    <property type="match status" value="1"/>
</dbReference>
<comment type="caution">
    <text evidence="9">The sequence shown here is derived from an EMBL/GenBank/DDBJ whole genome shotgun (WGS) entry which is preliminary data.</text>
</comment>
<keyword evidence="5" id="KW-0611">Plant defense</keyword>
<dbReference type="AlphaFoldDB" id="A0A3L6Q418"/>
<evidence type="ECO:0000256" key="1">
    <source>
        <dbReference type="ARBA" id="ARBA00008894"/>
    </source>
</evidence>
<comment type="similarity">
    <text evidence="1">Belongs to the disease resistance NB-LRR family.</text>
</comment>
<dbReference type="InterPro" id="IPR038005">
    <property type="entry name" value="RX-like_CC"/>
</dbReference>
<dbReference type="InterPro" id="IPR027417">
    <property type="entry name" value="P-loop_NTPase"/>
</dbReference>
<dbReference type="Gene3D" id="1.20.5.4130">
    <property type="match status" value="1"/>
</dbReference>
<evidence type="ECO:0000313" key="10">
    <source>
        <dbReference type="Proteomes" id="UP000275267"/>
    </source>
</evidence>
<dbReference type="Pfam" id="PF00931">
    <property type="entry name" value="NB-ARC"/>
    <property type="match status" value="1"/>
</dbReference>
<evidence type="ECO:0000256" key="4">
    <source>
        <dbReference type="ARBA" id="ARBA00022741"/>
    </source>
</evidence>
<dbReference type="InterPro" id="IPR002182">
    <property type="entry name" value="NB-ARC"/>
</dbReference>
<dbReference type="GO" id="GO:0006952">
    <property type="term" value="P:defense response"/>
    <property type="evidence" value="ECO:0007669"/>
    <property type="project" value="UniProtKB-KW"/>
</dbReference>
<organism evidence="9 10">
    <name type="scientific">Panicum miliaceum</name>
    <name type="common">Proso millet</name>
    <name type="synonym">Broomcorn millet</name>
    <dbReference type="NCBI Taxonomy" id="4540"/>
    <lineage>
        <taxon>Eukaryota</taxon>
        <taxon>Viridiplantae</taxon>
        <taxon>Streptophyta</taxon>
        <taxon>Embryophyta</taxon>
        <taxon>Tracheophyta</taxon>
        <taxon>Spermatophyta</taxon>
        <taxon>Magnoliopsida</taxon>
        <taxon>Liliopsida</taxon>
        <taxon>Poales</taxon>
        <taxon>Poaceae</taxon>
        <taxon>PACMAD clade</taxon>
        <taxon>Panicoideae</taxon>
        <taxon>Panicodae</taxon>
        <taxon>Paniceae</taxon>
        <taxon>Panicinae</taxon>
        <taxon>Panicum</taxon>
        <taxon>Panicum sect. Panicum</taxon>
    </lineage>
</organism>
<evidence type="ECO:0000256" key="5">
    <source>
        <dbReference type="ARBA" id="ARBA00022821"/>
    </source>
</evidence>
<dbReference type="Pfam" id="PF18052">
    <property type="entry name" value="Rx_N"/>
    <property type="match status" value="1"/>
</dbReference>
<dbReference type="Proteomes" id="UP000275267">
    <property type="component" value="Unassembled WGS sequence"/>
</dbReference>
<dbReference type="STRING" id="4540.A0A3L6Q418"/>
<evidence type="ECO:0000259" key="8">
    <source>
        <dbReference type="Pfam" id="PF18052"/>
    </source>
</evidence>
<evidence type="ECO:0000256" key="6">
    <source>
        <dbReference type="SAM" id="Coils"/>
    </source>
</evidence>
<evidence type="ECO:0000259" key="7">
    <source>
        <dbReference type="Pfam" id="PF00931"/>
    </source>
</evidence>
<feature type="domain" description="NB-ARC" evidence="7">
    <location>
        <begin position="178"/>
        <end position="276"/>
    </location>
</feature>
<evidence type="ECO:0000256" key="3">
    <source>
        <dbReference type="ARBA" id="ARBA00022737"/>
    </source>
</evidence>
<dbReference type="OrthoDB" id="683874at2759"/>
<evidence type="ECO:0008006" key="11">
    <source>
        <dbReference type="Google" id="ProtNLM"/>
    </source>
</evidence>
<protein>
    <recommendedName>
        <fullName evidence="11">Disease resistance RPP13-like protein 3</fullName>
    </recommendedName>
</protein>
<evidence type="ECO:0000313" key="9">
    <source>
        <dbReference type="EMBL" id="RLM69629.1"/>
    </source>
</evidence>
<accession>A0A3L6Q418</accession>
<dbReference type="Gene3D" id="3.40.50.300">
    <property type="entry name" value="P-loop containing nucleotide triphosphate hydrolases"/>
    <property type="match status" value="1"/>
</dbReference>
<dbReference type="CDD" id="cd14798">
    <property type="entry name" value="RX-CC_like"/>
    <property type="match status" value="1"/>
</dbReference>
<keyword evidence="2" id="KW-0433">Leucine-rich repeat</keyword>
<dbReference type="GO" id="GO:0043531">
    <property type="term" value="F:ADP binding"/>
    <property type="evidence" value="ECO:0007669"/>
    <property type="project" value="InterPro"/>
</dbReference>
<dbReference type="InterPro" id="IPR041118">
    <property type="entry name" value="Rx_N"/>
</dbReference>
<keyword evidence="10" id="KW-1185">Reference proteome</keyword>
<proteinExistence type="inferred from homology"/>
<evidence type="ECO:0000256" key="2">
    <source>
        <dbReference type="ARBA" id="ARBA00022614"/>
    </source>
</evidence>
<reference evidence="10" key="1">
    <citation type="journal article" date="2019" name="Nat. Commun.">
        <title>The genome of broomcorn millet.</title>
        <authorList>
            <person name="Zou C."/>
            <person name="Miki D."/>
            <person name="Li D."/>
            <person name="Tang Q."/>
            <person name="Xiao L."/>
            <person name="Rajput S."/>
            <person name="Deng P."/>
            <person name="Jia W."/>
            <person name="Huang R."/>
            <person name="Zhang M."/>
            <person name="Sun Y."/>
            <person name="Hu J."/>
            <person name="Fu X."/>
            <person name="Schnable P.S."/>
            <person name="Li F."/>
            <person name="Zhang H."/>
            <person name="Feng B."/>
            <person name="Zhu X."/>
            <person name="Liu R."/>
            <person name="Schnable J.C."/>
            <person name="Zhu J.-K."/>
            <person name="Zhang H."/>
        </authorList>
    </citation>
    <scope>NUCLEOTIDE SEQUENCE [LARGE SCALE GENOMIC DNA]</scope>
</reference>
<keyword evidence="6" id="KW-0175">Coiled coil</keyword>
<keyword evidence="4" id="KW-0547">Nucleotide-binding</keyword>
<keyword evidence="3" id="KW-0677">Repeat</keyword>